<keyword evidence="1" id="KW-1133">Transmembrane helix</keyword>
<organism evidence="2 3">
    <name type="scientific">Rachicladosporium monterosium</name>
    <dbReference type="NCBI Taxonomy" id="1507873"/>
    <lineage>
        <taxon>Eukaryota</taxon>
        <taxon>Fungi</taxon>
        <taxon>Dikarya</taxon>
        <taxon>Ascomycota</taxon>
        <taxon>Pezizomycotina</taxon>
        <taxon>Dothideomycetes</taxon>
        <taxon>Dothideomycetidae</taxon>
        <taxon>Cladosporiales</taxon>
        <taxon>Cladosporiaceae</taxon>
        <taxon>Rachicladosporium</taxon>
    </lineage>
</organism>
<keyword evidence="3" id="KW-1185">Reference proteome</keyword>
<reference evidence="2 3" key="1">
    <citation type="submission" date="2023-08" db="EMBL/GenBank/DDBJ databases">
        <title>Black Yeasts Isolated from many extreme environments.</title>
        <authorList>
            <person name="Coleine C."/>
            <person name="Stajich J.E."/>
            <person name="Selbmann L."/>
        </authorList>
    </citation>
    <scope>NUCLEOTIDE SEQUENCE [LARGE SCALE GENOMIC DNA]</scope>
    <source>
        <strain evidence="2 3">CCFEE 5386</strain>
    </source>
</reference>
<sequence length="131" mass="14953">MHDHDQVDDGPWEKRSVLRDILSSTLKIRELASRSYIPIEYHNLVTDNQAPDSIINMPTPIDRAMNSRNMFLGFAGLVTAVAAWGIWGGDMFPQAEDPKGDPENWTEEDMKRWLDSVSDPSQRRRLVTVLT</sequence>
<evidence type="ECO:0000256" key="1">
    <source>
        <dbReference type="SAM" id="Phobius"/>
    </source>
</evidence>
<dbReference type="EMBL" id="JAVRRR010000553">
    <property type="protein sequence ID" value="KAK5141624.1"/>
    <property type="molecule type" value="Genomic_DNA"/>
</dbReference>
<comment type="caution">
    <text evidence="2">The sequence shown here is derived from an EMBL/GenBank/DDBJ whole genome shotgun (WGS) entry which is preliminary data.</text>
</comment>
<name>A0ABR0L0J6_9PEZI</name>
<evidence type="ECO:0000313" key="3">
    <source>
        <dbReference type="Proteomes" id="UP001308179"/>
    </source>
</evidence>
<keyword evidence="1" id="KW-0812">Transmembrane</keyword>
<gene>
    <name evidence="2" type="ORF">LTR32_005858</name>
</gene>
<proteinExistence type="predicted"/>
<evidence type="ECO:0000313" key="2">
    <source>
        <dbReference type="EMBL" id="KAK5141624.1"/>
    </source>
</evidence>
<keyword evidence="1" id="KW-0472">Membrane</keyword>
<protein>
    <submittedName>
        <fullName evidence="2">Uncharacterized protein</fullName>
    </submittedName>
</protein>
<accession>A0ABR0L0J6</accession>
<feature type="transmembrane region" description="Helical" evidence="1">
    <location>
        <begin position="70"/>
        <end position="87"/>
    </location>
</feature>
<dbReference type="Proteomes" id="UP001308179">
    <property type="component" value="Unassembled WGS sequence"/>
</dbReference>